<name>A0AA38T8F1_9ASTR</name>
<evidence type="ECO:0000313" key="3">
    <source>
        <dbReference type="Proteomes" id="UP001172457"/>
    </source>
</evidence>
<dbReference type="AlphaFoldDB" id="A0AA38T8F1"/>
<feature type="region of interest" description="Disordered" evidence="1">
    <location>
        <begin position="121"/>
        <end position="150"/>
    </location>
</feature>
<evidence type="ECO:0000256" key="1">
    <source>
        <dbReference type="SAM" id="MobiDB-lite"/>
    </source>
</evidence>
<keyword evidence="3" id="KW-1185">Reference proteome</keyword>
<gene>
    <name evidence="2" type="ORF">OSB04_010888</name>
</gene>
<proteinExistence type="predicted"/>
<organism evidence="2 3">
    <name type="scientific">Centaurea solstitialis</name>
    <name type="common">yellow star-thistle</name>
    <dbReference type="NCBI Taxonomy" id="347529"/>
    <lineage>
        <taxon>Eukaryota</taxon>
        <taxon>Viridiplantae</taxon>
        <taxon>Streptophyta</taxon>
        <taxon>Embryophyta</taxon>
        <taxon>Tracheophyta</taxon>
        <taxon>Spermatophyta</taxon>
        <taxon>Magnoliopsida</taxon>
        <taxon>eudicotyledons</taxon>
        <taxon>Gunneridae</taxon>
        <taxon>Pentapetalae</taxon>
        <taxon>asterids</taxon>
        <taxon>campanulids</taxon>
        <taxon>Asterales</taxon>
        <taxon>Asteraceae</taxon>
        <taxon>Carduoideae</taxon>
        <taxon>Cardueae</taxon>
        <taxon>Centaureinae</taxon>
        <taxon>Centaurea</taxon>
    </lineage>
</organism>
<feature type="region of interest" description="Disordered" evidence="1">
    <location>
        <begin position="165"/>
        <end position="214"/>
    </location>
</feature>
<accession>A0AA38T8F1</accession>
<sequence>MQTETGTFSLSPPPATYSGDHVTTFTSGNLLCYNFVGAGIESDVEKLTEDYNMMVVNMADVRALAATEYGMRELQMQDCGRSREGLLETVAGVGMVVDGSLMLPCSPMVHKLECSHHHLHAGQLHRRRPPPPALACRPPPPSSPADLQPLPVTAETDRRRLACIKPSPLAPGNSPPPSPANQPSPFVAETDRRRRLLTHHRCCRNRPPPPPPVP</sequence>
<evidence type="ECO:0000313" key="2">
    <source>
        <dbReference type="EMBL" id="KAJ9556274.1"/>
    </source>
</evidence>
<comment type="caution">
    <text evidence="2">The sequence shown here is derived from an EMBL/GenBank/DDBJ whole genome shotgun (WGS) entry which is preliminary data.</text>
</comment>
<reference evidence="2" key="1">
    <citation type="submission" date="2023-03" db="EMBL/GenBank/DDBJ databases">
        <title>Chromosome-scale reference genome and RAD-based genetic map of yellow starthistle (Centaurea solstitialis) reveal putative structural variation and QTLs associated with invader traits.</title>
        <authorList>
            <person name="Reatini B."/>
            <person name="Cang F.A."/>
            <person name="Jiang Q."/>
            <person name="Mckibben M.T.W."/>
            <person name="Barker M.S."/>
            <person name="Rieseberg L.H."/>
            <person name="Dlugosch K.M."/>
        </authorList>
    </citation>
    <scope>NUCLEOTIDE SEQUENCE</scope>
    <source>
        <strain evidence="2">CAN-66</strain>
        <tissue evidence="2">Leaf</tissue>
    </source>
</reference>
<protein>
    <submittedName>
        <fullName evidence="2">Uncharacterized protein</fullName>
    </submittedName>
</protein>
<feature type="compositionally biased region" description="Basic residues" evidence="1">
    <location>
        <begin position="193"/>
        <end position="204"/>
    </location>
</feature>
<dbReference type="EMBL" id="JARYMX010000003">
    <property type="protein sequence ID" value="KAJ9556274.1"/>
    <property type="molecule type" value="Genomic_DNA"/>
</dbReference>
<dbReference type="InterPro" id="IPR036397">
    <property type="entry name" value="RNaseH_sf"/>
</dbReference>
<dbReference type="GO" id="GO:0003676">
    <property type="term" value="F:nucleic acid binding"/>
    <property type="evidence" value="ECO:0007669"/>
    <property type="project" value="InterPro"/>
</dbReference>
<dbReference type="Proteomes" id="UP001172457">
    <property type="component" value="Chromosome 3"/>
</dbReference>
<feature type="compositionally biased region" description="Pro residues" evidence="1">
    <location>
        <begin position="173"/>
        <end position="182"/>
    </location>
</feature>
<dbReference type="Gene3D" id="3.30.420.10">
    <property type="entry name" value="Ribonuclease H-like superfamily/Ribonuclease H"/>
    <property type="match status" value="1"/>
</dbReference>
<feature type="compositionally biased region" description="Pro residues" evidence="1">
    <location>
        <begin position="130"/>
        <end position="143"/>
    </location>
</feature>